<dbReference type="Pfam" id="PF00172">
    <property type="entry name" value="Zn_clus"/>
    <property type="match status" value="1"/>
</dbReference>
<protein>
    <recommendedName>
        <fullName evidence="2">Zn(2)-C6 fungal-type domain-containing protein</fullName>
    </recommendedName>
</protein>
<accession>A0A8K0JPB5</accession>
<dbReference type="InterPro" id="IPR001138">
    <property type="entry name" value="Zn2Cys6_DnaBD"/>
</dbReference>
<dbReference type="SMART" id="SM00066">
    <property type="entry name" value="GAL4"/>
    <property type="match status" value="1"/>
</dbReference>
<reference evidence="3" key="1">
    <citation type="submission" date="2020-04" db="EMBL/GenBank/DDBJ databases">
        <title>Analysis of mating type loci in Filobasidium floriforme.</title>
        <authorList>
            <person name="Nowrousian M."/>
        </authorList>
    </citation>
    <scope>NUCLEOTIDE SEQUENCE</scope>
    <source>
        <strain evidence="3">CBS 6242</strain>
    </source>
</reference>
<comment type="caution">
    <text evidence="3">The sequence shown here is derived from an EMBL/GenBank/DDBJ whole genome shotgun (WGS) entry which is preliminary data.</text>
</comment>
<evidence type="ECO:0000259" key="2">
    <source>
        <dbReference type="PROSITE" id="PS50048"/>
    </source>
</evidence>
<proteinExistence type="predicted"/>
<dbReference type="Proteomes" id="UP000812966">
    <property type="component" value="Unassembled WGS sequence"/>
</dbReference>
<dbReference type="InterPro" id="IPR052783">
    <property type="entry name" value="Metabolic/Drug-Res_Regulator"/>
</dbReference>
<dbReference type="GO" id="GO:0008270">
    <property type="term" value="F:zinc ion binding"/>
    <property type="evidence" value="ECO:0007669"/>
    <property type="project" value="InterPro"/>
</dbReference>
<dbReference type="PROSITE" id="PS50048">
    <property type="entry name" value="ZN2_CY6_FUNGAL_2"/>
    <property type="match status" value="1"/>
</dbReference>
<dbReference type="AlphaFoldDB" id="A0A8K0JPB5"/>
<evidence type="ECO:0000313" key="3">
    <source>
        <dbReference type="EMBL" id="KAG7531356.1"/>
    </source>
</evidence>
<dbReference type="EMBL" id="JABELV010000093">
    <property type="protein sequence ID" value="KAG7531356.1"/>
    <property type="molecule type" value="Genomic_DNA"/>
</dbReference>
<organism evidence="3 4">
    <name type="scientific">Filobasidium floriforme</name>
    <dbReference type="NCBI Taxonomy" id="5210"/>
    <lineage>
        <taxon>Eukaryota</taxon>
        <taxon>Fungi</taxon>
        <taxon>Dikarya</taxon>
        <taxon>Basidiomycota</taxon>
        <taxon>Agaricomycotina</taxon>
        <taxon>Tremellomycetes</taxon>
        <taxon>Filobasidiales</taxon>
        <taxon>Filobasidiaceae</taxon>
        <taxon>Filobasidium</taxon>
    </lineage>
</organism>
<sequence length="188" mass="20633">MSTLPRACTRCIGRKRKCDFVRPKCANCDRIDSTCIYPSPQKRRGPLGGFSRLAEDRTIACEDALFFMLAQPAIRACLSLLRDEVDAIPQAVDKTLSKEARTAWWSDHPVDTISALLSLPIGTEGVSASQGRVGSAVDVEANSSSELEVNQDERERSSTEQMKGMPGELDPGPKRTIVGRFSALHRPE</sequence>
<dbReference type="CDD" id="cd00067">
    <property type="entry name" value="GAL4"/>
    <property type="match status" value="1"/>
</dbReference>
<dbReference type="GO" id="GO:0000981">
    <property type="term" value="F:DNA-binding transcription factor activity, RNA polymerase II-specific"/>
    <property type="evidence" value="ECO:0007669"/>
    <property type="project" value="InterPro"/>
</dbReference>
<dbReference type="PANTHER" id="PTHR47655">
    <property type="entry name" value="QUINIC ACID UTILIZATION ACTIVATOR"/>
    <property type="match status" value="1"/>
</dbReference>
<evidence type="ECO:0000313" key="4">
    <source>
        <dbReference type="Proteomes" id="UP000812966"/>
    </source>
</evidence>
<gene>
    <name evidence="3" type="ORF">FFLO_04417</name>
</gene>
<keyword evidence="4" id="KW-1185">Reference proteome</keyword>
<dbReference type="SUPFAM" id="SSF57701">
    <property type="entry name" value="Zn2/Cys6 DNA-binding domain"/>
    <property type="match status" value="1"/>
</dbReference>
<dbReference type="InterPro" id="IPR036864">
    <property type="entry name" value="Zn2-C6_fun-type_DNA-bd_sf"/>
</dbReference>
<feature type="region of interest" description="Disordered" evidence="1">
    <location>
        <begin position="126"/>
        <end position="188"/>
    </location>
</feature>
<evidence type="ECO:0000256" key="1">
    <source>
        <dbReference type="SAM" id="MobiDB-lite"/>
    </source>
</evidence>
<dbReference type="Gene3D" id="4.10.240.10">
    <property type="entry name" value="Zn(2)-C6 fungal-type DNA-binding domain"/>
    <property type="match status" value="1"/>
</dbReference>
<dbReference type="OrthoDB" id="2596476at2759"/>
<feature type="domain" description="Zn(2)-C6 fungal-type" evidence="2">
    <location>
        <begin position="7"/>
        <end position="37"/>
    </location>
</feature>
<name>A0A8K0JPB5_9TREE</name>